<dbReference type="GO" id="GO:0031505">
    <property type="term" value="P:fungal-type cell wall organization"/>
    <property type="evidence" value="ECO:0007669"/>
    <property type="project" value="InterPro"/>
</dbReference>
<proteinExistence type="predicted"/>
<evidence type="ECO:0000256" key="1">
    <source>
        <dbReference type="SAM" id="SignalP"/>
    </source>
</evidence>
<dbReference type="OMA" id="QSFKTTY"/>
<keyword evidence="1" id="KW-0732">Signal</keyword>
<dbReference type="EMBL" id="FO082046">
    <property type="protein sequence ID" value="CCE87232.1"/>
    <property type="molecule type" value="Genomic_DNA"/>
</dbReference>
<evidence type="ECO:0000313" key="3">
    <source>
        <dbReference type="Proteomes" id="UP000005222"/>
    </source>
</evidence>
<protein>
    <submittedName>
        <fullName evidence="2">Piso0_005775 protein</fullName>
    </submittedName>
</protein>
<keyword evidence="3" id="KW-1185">Reference proteome</keyword>
<dbReference type="HOGENOM" id="CLU_2074022_0_0_1"/>
<feature type="signal peptide" evidence="1">
    <location>
        <begin position="1"/>
        <end position="20"/>
    </location>
</feature>
<accession>G8XZX3</accession>
<dbReference type="InterPro" id="IPR031452">
    <property type="entry name" value="Kre1"/>
</dbReference>
<reference evidence="2 3" key="1">
    <citation type="journal article" date="2012" name="G3 (Bethesda)">
        <title>Pichia sorbitophila, an interspecies yeast hybrid reveals early steps of genome resolution following polyploidization.</title>
        <authorList>
            <person name="Leh Louis V."/>
            <person name="Despons L."/>
            <person name="Friedrich A."/>
            <person name="Martin T."/>
            <person name="Durrens P."/>
            <person name="Casaregola S."/>
            <person name="Neuveglise C."/>
            <person name="Fairhead C."/>
            <person name="Marck C."/>
            <person name="Cruz J.A."/>
            <person name="Straub M.L."/>
            <person name="Kugler V."/>
            <person name="Sacerdot C."/>
            <person name="Uzunov Z."/>
            <person name="Thierry A."/>
            <person name="Weiss S."/>
            <person name="Bleykasten C."/>
            <person name="De Montigny J."/>
            <person name="Jacques N."/>
            <person name="Jung P."/>
            <person name="Lemaire M."/>
            <person name="Mallet S."/>
            <person name="Morel G."/>
            <person name="Richard G.F."/>
            <person name="Sarkar A."/>
            <person name="Savel G."/>
            <person name="Schacherer J."/>
            <person name="Seret M.L."/>
            <person name="Talla E."/>
            <person name="Samson G."/>
            <person name="Jubin C."/>
            <person name="Poulain J."/>
            <person name="Vacherie B."/>
            <person name="Barbe V."/>
            <person name="Pelletier E."/>
            <person name="Sherman D.J."/>
            <person name="Westhof E."/>
            <person name="Weissenbach J."/>
            <person name="Baret P.V."/>
            <person name="Wincker P."/>
            <person name="Gaillardin C."/>
            <person name="Dujon B."/>
            <person name="Souciet J.L."/>
        </authorList>
    </citation>
    <scope>NUCLEOTIDE SEQUENCE [LARGE SCALE GENOMIC DNA]</scope>
    <source>
        <strain evidence="3">ATCC MYA-4447 / BCRC 22081 / CBS 7064 / NBRC 10061 / NRRL Y-12695</strain>
    </source>
</reference>
<name>G8XZX3_PICSO</name>
<dbReference type="Proteomes" id="UP000005222">
    <property type="component" value="Chromosome N"/>
</dbReference>
<organism evidence="2 3">
    <name type="scientific">Pichia sorbitophila (strain ATCC MYA-4447 / BCRC 22081 / CBS 7064 / NBRC 10061 / NRRL Y-12695)</name>
    <name type="common">Hybrid yeast</name>
    <dbReference type="NCBI Taxonomy" id="559304"/>
    <lineage>
        <taxon>Eukaryota</taxon>
        <taxon>Fungi</taxon>
        <taxon>Dikarya</taxon>
        <taxon>Ascomycota</taxon>
        <taxon>Saccharomycotina</taxon>
        <taxon>Pichiomycetes</taxon>
        <taxon>Debaryomycetaceae</taxon>
        <taxon>Millerozyma</taxon>
    </lineage>
</organism>
<dbReference type="InParanoid" id="G8XZX3"/>
<evidence type="ECO:0000313" key="2">
    <source>
        <dbReference type="EMBL" id="CCE87232.1"/>
    </source>
</evidence>
<dbReference type="Pfam" id="PF17056">
    <property type="entry name" value="KRE1"/>
    <property type="match status" value="1"/>
</dbReference>
<gene>
    <name evidence="2" type="primary">Piso0_005775</name>
    <name evidence="2" type="ORF">GNLVRS01_PISO0N22321g</name>
</gene>
<feature type="chain" id="PRO_5003518715" evidence="1">
    <location>
        <begin position="21"/>
        <end position="118"/>
    </location>
</feature>
<sequence length="118" mass="12428">MKFHSLYAYVFLVLFGIVASKKTTTSYTTAPMTFTKNGKETVIMTTYQQSFHSVASDDVPSVKSGKVGLGSKSGNVGGVRSYTVKTVKPSNAGSGLYKTENIYGGVAGVALLVFGALL</sequence>
<dbReference type="AlphaFoldDB" id="G8XZX3"/>